<evidence type="ECO:0000313" key="1">
    <source>
        <dbReference type="EMBL" id="RUO99947.1"/>
    </source>
</evidence>
<dbReference type="Proteomes" id="UP000268093">
    <property type="component" value="Unassembled WGS sequence"/>
</dbReference>
<dbReference type="AlphaFoldDB" id="A0A433ABD3"/>
<comment type="caution">
    <text evidence="1">The sequence shown here is derived from an EMBL/GenBank/DDBJ whole genome shotgun (WGS) entry which is preliminary data.</text>
</comment>
<sequence length="224" mass="25990">MSARLSFLAFSQITGTGTLTPRQQRSGEITRHSSHTALADELRDLQRIFADDSHPAYEAIRRLRKDLKETRKWCQRTPWLIRQPSVEKVMPRTIDKHQENKKIWETSRRIASLNEESKLVDLELEVDKLFYQTLLTVPIAEKGLQAGLKIARRGFQLYSDIEFDTEERERKRGNSPFQSHGEVTIIEYSIVNVIDNVIERSENEIVNTRRPTKISSSIQAKTVE</sequence>
<evidence type="ECO:0000313" key="2">
    <source>
        <dbReference type="Proteomes" id="UP000268093"/>
    </source>
</evidence>
<dbReference type="OrthoDB" id="5380555at2759"/>
<proteinExistence type="predicted"/>
<protein>
    <submittedName>
        <fullName evidence="1">Uncharacterized protein</fullName>
    </submittedName>
</protein>
<organism evidence="1 2">
    <name type="scientific">Jimgerdemannia flammicorona</name>
    <dbReference type="NCBI Taxonomy" id="994334"/>
    <lineage>
        <taxon>Eukaryota</taxon>
        <taxon>Fungi</taxon>
        <taxon>Fungi incertae sedis</taxon>
        <taxon>Mucoromycota</taxon>
        <taxon>Mucoromycotina</taxon>
        <taxon>Endogonomycetes</taxon>
        <taxon>Endogonales</taxon>
        <taxon>Endogonaceae</taxon>
        <taxon>Jimgerdemannia</taxon>
    </lineage>
</organism>
<accession>A0A433ABD3</accession>
<gene>
    <name evidence="1" type="ORF">BC936DRAFT_140738</name>
</gene>
<name>A0A433ABD3_9FUNG</name>
<dbReference type="EMBL" id="RBNI01017768">
    <property type="protein sequence ID" value="RUO99947.1"/>
    <property type="molecule type" value="Genomic_DNA"/>
</dbReference>
<reference evidence="1 2" key="1">
    <citation type="journal article" date="2018" name="New Phytol.">
        <title>Phylogenomics of Endogonaceae and evolution of mycorrhizas within Mucoromycota.</title>
        <authorList>
            <person name="Chang Y."/>
            <person name="Desiro A."/>
            <person name="Na H."/>
            <person name="Sandor L."/>
            <person name="Lipzen A."/>
            <person name="Clum A."/>
            <person name="Barry K."/>
            <person name="Grigoriev I.V."/>
            <person name="Martin F.M."/>
            <person name="Stajich J.E."/>
            <person name="Smith M.E."/>
            <person name="Bonito G."/>
            <person name="Spatafora J.W."/>
        </authorList>
    </citation>
    <scope>NUCLEOTIDE SEQUENCE [LARGE SCALE GENOMIC DNA]</scope>
    <source>
        <strain evidence="1 2">GMNB39</strain>
    </source>
</reference>
<keyword evidence="2" id="KW-1185">Reference proteome</keyword>